<dbReference type="InterPro" id="IPR032675">
    <property type="entry name" value="LRR_dom_sf"/>
</dbReference>
<feature type="compositionally biased region" description="Low complexity" evidence="1">
    <location>
        <begin position="715"/>
        <end position="727"/>
    </location>
</feature>
<dbReference type="VEuPathDB" id="TrichDB:TRFO_13028"/>
<gene>
    <name evidence="2" type="ORF">TRFO_13028</name>
</gene>
<dbReference type="AlphaFoldDB" id="A0A1J4KZD4"/>
<feature type="compositionally biased region" description="Basic residues" evidence="1">
    <location>
        <begin position="755"/>
        <end position="765"/>
    </location>
</feature>
<organism evidence="2 3">
    <name type="scientific">Tritrichomonas foetus</name>
    <dbReference type="NCBI Taxonomy" id="1144522"/>
    <lineage>
        <taxon>Eukaryota</taxon>
        <taxon>Metamonada</taxon>
        <taxon>Parabasalia</taxon>
        <taxon>Tritrichomonadida</taxon>
        <taxon>Tritrichomonadidae</taxon>
        <taxon>Tritrichomonas</taxon>
    </lineage>
</organism>
<feature type="compositionally biased region" description="Basic residues" evidence="1">
    <location>
        <begin position="837"/>
        <end position="846"/>
    </location>
</feature>
<proteinExistence type="predicted"/>
<evidence type="ECO:0008006" key="4">
    <source>
        <dbReference type="Google" id="ProtNLM"/>
    </source>
</evidence>
<feature type="region of interest" description="Disordered" evidence="1">
    <location>
        <begin position="646"/>
        <end position="689"/>
    </location>
</feature>
<dbReference type="Gene3D" id="3.80.10.10">
    <property type="entry name" value="Ribonuclease Inhibitor"/>
    <property type="match status" value="1"/>
</dbReference>
<dbReference type="Proteomes" id="UP000179807">
    <property type="component" value="Unassembled WGS sequence"/>
</dbReference>
<dbReference type="GeneID" id="94831694"/>
<feature type="region of interest" description="Disordered" evidence="1">
    <location>
        <begin position="702"/>
        <end position="780"/>
    </location>
</feature>
<feature type="region of interest" description="Disordered" evidence="1">
    <location>
        <begin position="814"/>
        <end position="934"/>
    </location>
</feature>
<protein>
    <recommendedName>
        <fullName evidence="4">Leucine Rich Repeat family protein</fullName>
    </recommendedName>
</protein>
<keyword evidence="3" id="KW-1185">Reference proteome</keyword>
<dbReference type="EMBL" id="MLAK01000089">
    <property type="protein sequence ID" value="OHT16617.1"/>
    <property type="molecule type" value="Genomic_DNA"/>
</dbReference>
<accession>A0A1J4KZD4</accession>
<dbReference type="SUPFAM" id="SSF52047">
    <property type="entry name" value="RNI-like"/>
    <property type="match status" value="1"/>
</dbReference>
<sequence length="1018" mass="115932">MDPVVADRVKDVINSLGYVNLFISKAKKAETLFKSNIIIAINDRCLISLNQKGTKPTNTFSWLTTTFIGREDNKLRFQFNKVKFAFEFVDENLFRAVSNALQHILLPKELKEIGFDQFRIPPIKYSPVGAINRMKERASLLRIPISQSSLTAIQSILIYSQPVVRLYDIPDISTFLPIFLDSLPFCTDIKSLSLSEMGNIDPYAVTIPYADSFNLLKRIEIVGAKNEDSFSDFFKAIAKDEGTSNLFTLSFVKSELDEPELDLLKDFINARGIKCVEFHDAINRNAMQHFYSNFLNNTLLNSNDVSSKLQFLNLDGTRNPDLSLLVPKIPNIVGLSLASCSVEVSDALMQLSKLTKLRILDLSHNFCRKIITVIPPSVTSLYVNSVNWCSQTLSYFLVNLPNHKMKLFISDILTTTGEYQALFDSLPNAKSAFLTDLTWDGNKLHSRFFDFLAINKQLTYLSLSKCFKENNEDSVNLLRQYLEQVHTVKKLIIRGQGSNVLGRSIEIVVRAVLQSPQIEYLDLTFSKSDDFGITQIRRLLSTQSNIKQLIVDGTKPSSSNVIFEFLRDASLLSNIKVSFPHNDLTKLLKKDIITLSEFEQIRSIFIKDNKPECVYRQFHSNDFPLYLNKREFTELSKPVEILTMPKISQKNSPEQNKKNFNTLNLPKSTKTANNPAYNRPTSSKRRLSNDFIENLSPIRNTKANEFDLPSPISKNSRNTRNNRNARNINDDSDEYSDDRQRKLLQQNRKIEAQRQKTKNGGRNRKNGYYPPQKAGTVKNTKLKAFDSFSSEPASYNTMSQSDDDIVIPNIKPKPVANSVAKQPLKRGQLKEAENRGSIRKIRKKGAPRAMSSAPNKKNVNGSTRSNKKIDQKNQNDYSDSEEDVFRRPLQRIGSTASQKVVKRKSKVTPVVPIQPPETTRGDRTTATKKRIKKSRKTPELIKPDVQPLIRSKKTGVVAGNNRNHHENELQITYQQPEWRMPFSLTLVIETEKTKSITEKYSTESIVRTIFKKSSKNQV</sequence>
<name>A0A1J4KZD4_9EUKA</name>
<evidence type="ECO:0000313" key="3">
    <source>
        <dbReference type="Proteomes" id="UP000179807"/>
    </source>
</evidence>
<feature type="compositionally biased region" description="Polar residues" evidence="1">
    <location>
        <begin position="852"/>
        <end position="864"/>
    </location>
</feature>
<evidence type="ECO:0000256" key="1">
    <source>
        <dbReference type="SAM" id="MobiDB-lite"/>
    </source>
</evidence>
<feature type="compositionally biased region" description="Polar residues" evidence="1">
    <location>
        <begin position="646"/>
        <end position="681"/>
    </location>
</feature>
<dbReference type="RefSeq" id="XP_068369753.1">
    <property type="nucleotide sequence ID" value="XM_068496990.1"/>
</dbReference>
<comment type="caution">
    <text evidence="2">The sequence shown here is derived from an EMBL/GenBank/DDBJ whole genome shotgun (WGS) entry which is preliminary data.</text>
</comment>
<reference evidence="2" key="1">
    <citation type="submission" date="2016-10" db="EMBL/GenBank/DDBJ databases">
        <authorList>
            <person name="Benchimol M."/>
            <person name="Almeida L.G."/>
            <person name="Vasconcelos A.T."/>
            <person name="Perreira-Neves A."/>
            <person name="Rosa I.A."/>
            <person name="Tasca T."/>
            <person name="Bogo M.R."/>
            <person name="de Souza W."/>
        </authorList>
    </citation>
    <scope>NUCLEOTIDE SEQUENCE [LARGE SCALE GENOMIC DNA]</scope>
    <source>
        <strain evidence="2">K</strain>
    </source>
</reference>
<evidence type="ECO:0000313" key="2">
    <source>
        <dbReference type="EMBL" id="OHT16617.1"/>
    </source>
</evidence>